<dbReference type="EMBL" id="CM008049">
    <property type="protein sequence ID" value="PVH48128.1"/>
    <property type="molecule type" value="Genomic_DNA"/>
</dbReference>
<dbReference type="AlphaFoldDB" id="A0A2T8JDZ5"/>
<evidence type="ECO:0000313" key="2">
    <source>
        <dbReference type="EMBL" id="PVH48128.1"/>
    </source>
</evidence>
<name>A0A2T8JDZ5_9POAL</name>
<reference evidence="2" key="1">
    <citation type="submission" date="2018-04" db="EMBL/GenBank/DDBJ databases">
        <title>WGS assembly of Panicum hallii.</title>
        <authorList>
            <person name="Lovell J."/>
            <person name="Jenkins J."/>
            <person name="Lowry D."/>
            <person name="Mamidi S."/>
            <person name="Sreedasyam A."/>
            <person name="Weng X."/>
            <person name="Barry K."/>
            <person name="Bonette J."/>
            <person name="Campitelli B."/>
            <person name="Daum C."/>
            <person name="Gordon S."/>
            <person name="Gould B."/>
            <person name="Lipzen A."/>
            <person name="Macqueen A."/>
            <person name="Palacio-Mejia J."/>
            <person name="Plott C."/>
            <person name="Shakirov E."/>
            <person name="Shu S."/>
            <person name="Yoshinaga Y."/>
            <person name="Zane M."/>
            <person name="Rokhsar D."/>
            <person name="Grimwood J."/>
            <person name="Schmutz J."/>
            <person name="Juenger T."/>
        </authorList>
    </citation>
    <scope>NUCLEOTIDE SEQUENCE [LARGE SCALE GENOMIC DNA]</scope>
    <source>
        <strain evidence="2">FIL2</strain>
    </source>
</reference>
<accession>A0A2T8JDZ5</accession>
<feature type="compositionally biased region" description="Pro residues" evidence="1">
    <location>
        <begin position="64"/>
        <end position="82"/>
    </location>
</feature>
<organism evidence="2">
    <name type="scientific">Panicum hallii</name>
    <dbReference type="NCBI Taxonomy" id="206008"/>
    <lineage>
        <taxon>Eukaryota</taxon>
        <taxon>Viridiplantae</taxon>
        <taxon>Streptophyta</taxon>
        <taxon>Embryophyta</taxon>
        <taxon>Tracheophyta</taxon>
        <taxon>Spermatophyta</taxon>
        <taxon>Magnoliopsida</taxon>
        <taxon>Liliopsida</taxon>
        <taxon>Poales</taxon>
        <taxon>Poaceae</taxon>
        <taxon>PACMAD clade</taxon>
        <taxon>Panicoideae</taxon>
        <taxon>Panicodae</taxon>
        <taxon>Paniceae</taxon>
        <taxon>Panicinae</taxon>
        <taxon>Panicum</taxon>
        <taxon>Panicum sect. Panicum</taxon>
    </lineage>
</organism>
<feature type="region of interest" description="Disordered" evidence="1">
    <location>
        <begin position="10"/>
        <end position="33"/>
    </location>
</feature>
<evidence type="ECO:0000256" key="1">
    <source>
        <dbReference type="SAM" id="MobiDB-lite"/>
    </source>
</evidence>
<gene>
    <name evidence="2" type="ORF">PAHAL_4G256300</name>
</gene>
<feature type="region of interest" description="Disordered" evidence="1">
    <location>
        <begin position="50"/>
        <end position="99"/>
    </location>
</feature>
<sequence>MSPRIFHRLIKIGPSKSGHRSSHSPASQSFRPEHCHLRPRAAAALAIAHHPPTRKHAARLAGVPAPPSPLPRPPPPGHPPLPRKTVPPFIRSSRSCRWA</sequence>
<proteinExistence type="predicted"/>
<dbReference type="Proteomes" id="UP000243499">
    <property type="component" value="Chromosome 4"/>
</dbReference>
<protein>
    <submittedName>
        <fullName evidence="2">Uncharacterized protein</fullName>
    </submittedName>
</protein>
<dbReference type="Gramene" id="PVH48128">
    <property type="protein sequence ID" value="PVH48128"/>
    <property type="gene ID" value="PAHAL_4G256300"/>
</dbReference>